<keyword evidence="3" id="KW-1185">Reference proteome</keyword>
<evidence type="ECO:0000256" key="1">
    <source>
        <dbReference type="SAM" id="MobiDB-lite"/>
    </source>
</evidence>
<sequence length="187" mass="20943">MTEDKITTATTTTTSEQSSPSLSITTITTENDGSSSSPAQFIVDDAELLSILADPSDISIDHADVPNSEDRIETPTVAILDWQDWNQDVPEFPNDNSKKRKRGDTPLESDDDEEDEFNFLDQFDFVDATFDYTPTTENAMTSPTINTKKQKTNNFVNDNVEDLSSLLKQSDSLIDDLDYRWVLDITS</sequence>
<dbReference type="OrthoDB" id="10512774at2759"/>
<feature type="region of interest" description="Disordered" evidence="1">
    <location>
        <begin position="1"/>
        <end position="39"/>
    </location>
</feature>
<organism evidence="2 3">
    <name type="scientific">Absidia repens</name>
    <dbReference type="NCBI Taxonomy" id="90262"/>
    <lineage>
        <taxon>Eukaryota</taxon>
        <taxon>Fungi</taxon>
        <taxon>Fungi incertae sedis</taxon>
        <taxon>Mucoromycota</taxon>
        <taxon>Mucoromycotina</taxon>
        <taxon>Mucoromycetes</taxon>
        <taxon>Mucorales</taxon>
        <taxon>Cunninghamellaceae</taxon>
        <taxon>Absidia</taxon>
    </lineage>
</organism>
<comment type="caution">
    <text evidence="2">The sequence shown here is derived from an EMBL/GenBank/DDBJ whole genome shotgun (WGS) entry which is preliminary data.</text>
</comment>
<dbReference type="AlphaFoldDB" id="A0A1X2IH75"/>
<gene>
    <name evidence="2" type="ORF">BCR42DRAFT_415230</name>
</gene>
<name>A0A1X2IH75_9FUNG</name>
<accession>A0A1X2IH75</accession>
<feature type="compositionally biased region" description="Polar residues" evidence="1">
    <location>
        <begin position="30"/>
        <end position="39"/>
    </location>
</feature>
<proteinExistence type="predicted"/>
<protein>
    <submittedName>
        <fullName evidence="2">Uncharacterized protein</fullName>
    </submittedName>
</protein>
<evidence type="ECO:0000313" key="3">
    <source>
        <dbReference type="Proteomes" id="UP000193560"/>
    </source>
</evidence>
<feature type="region of interest" description="Disordered" evidence="1">
    <location>
        <begin position="82"/>
        <end position="113"/>
    </location>
</feature>
<feature type="compositionally biased region" description="Low complexity" evidence="1">
    <location>
        <begin position="7"/>
        <end position="29"/>
    </location>
</feature>
<dbReference type="Proteomes" id="UP000193560">
    <property type="component" value="Unassembled WGS sequence"/>
</dbReference>
<evidence type="ECO:0000313" key="2">
    <source>
        <dbReference type="EMBL" id="ORZ16521.1"/>
    </source>
</evidence>
<dbReference type="EMBL" id="MCGE01000011">
    <property type="protein sequence ID" value="ORZ16521.1"/>
    <property type="molecule type" value="Genomic_DNA"/>
</dbReference>
<reference evidence="2 3" key="1">
    <citation type="submission" date="2016-07" db="EMBL/GenBank/DDBJ databases">
        <title>Pervasive Adenine N6-methylation of Active Genes in Fungi.</title>
        <authorList>
            <consortium name="DOE Joint Genome Institute"/>
            <person name="Mondo S.J."/>
            <person name="Dannebaum R.O."/>
            <person name="Kuo R.C."/>
            <person name="Labutti K."/>
            <person name="Haridas S."/>
            <person name="Kuo A."/>
            <person name="Salamov A."/>
            <person name="Ahrendt S.R."/>
            <person name="Lipzen A."/>
            <person name="Sullivan W."/>
            <person name="Andreopoulos W.B."/>
            <person name="Clum A."/>
            <person name="Lindquist E."/>
            <person name="Daum C."/>
            <person name="Ramamoorthy G.K."/>
            <person name="Gryganskyi A."/>
            <person name="Culley D."/>
            <person name="Magnuson J.K."/>
            <person name="James T.Y."/>
            <person name="O'Malley M.A."/>
            <person name="Stajich J.E."/>
            <person name="Spatafora J.W."/>
            <person name="Visel A."/>
            <person name="Grigoriev I.V."/>
        </authorList>
    </citation>
    <scope>NUCLEOTIDE SEQUENCE [LARGE SCALE GENOMIC DNA]</scope>
    <source>
        <strain evidence="2 3">NRRL 1336</strain>
    </source>
</reference>